<feature type="region of interest" description="Disordered" evidence="4">
    <location>
        <begin position="127"/>
        <end position="147"/>
    </location>
</feature>
<dbReference type="AlphaFoldDB" id="A0A9P5YI14"/>
<feature type="repeat" description="WD" evidence="3">
    <location>
        <begin position="266"/>
        <end position="310"/>
    </location>
</feature>
<feature type="domain" description="F-box" evidence="5">
    <location>
        <begin position="57"/>
        <end position="103"/>
    </location>
</feature>
<dbReference type="InterPro" id="IPR020472">
    <property type="entry name" value="WD40_PAC1"/>
</dbReference>
<dbReference type="InterPro" id="IPR019775">
    <property type="entry name" value="WD40_repeat_CS"/>
</dbReference>
<dbReference type="Gene3D" id="2.130.10.10">
    <property type="entry name" value="YVTN repeat-like/Quinoprotein amine dehydrogenase"/>
    <property type="match status" value="2"/>
</dbReference>
<dbReference type="Proteomes" id="UP000807353">
    <property type="component" value="Unassembled WGS sequence"/>
</dbReference>
<evidence type="ECO:0000256" key="1">
    <source>
        <dbReference type="ARBA" id="ARBA00022574"/>
    </source>
</evidence>
<evidence type="ECO:0000256" key="2">
    <source>
        <dbReference type="ARBA" id="ARBA00022737"/>
    </source>
</evidence>
<dbReference type="PANTHER" id="PTHR22847:SF745">
    <property type="entry name" value="F-BOX_WD REPEAT-CONTAINING PROTEIN 7"/>
    <property type="match status" value="1"/>
</dbReference>
<dbReference type="GO" id="GO:1990234">
    <property type="term" value="C:transferase complex"/>
    <property type="evidence" value="ECO:0007669"/>
    <property type="project" value="UniProtKB-ARBA"/>
</dbReference>
<dbReference type="SMART" id="SM00320">
    <property type="entry name" value="WD40"/>
    <property type="match status" value="7"/>
</dbReference>
<dbReference type="SUPFAM" id="SSF81383">
    <property type="entry name" value="F-box domain"/>
    <property type="match status" value="1"/>
</dbReference>
<reference evidence="6" key="1">
    <citation type="submission" date="2020-11" db="EMBL/GenBank/DDBJ databases">
        <authorList>
            <consortium name="DOE Joint Genome Institute"/>
            <person name="Ahrendt S."/>
            <person name="Riley R."/>
            <person name="Andreopoulos W."/>
            <person name="Labutti K."/>
            <person name="Pangilinan J."/>
            <person name="Ruiz-Duenas F.J."/>
            <person name="Barrasa J.M."/>
            <person name="Sanchez-Garcia M."/>
            <person name="Camarero S."/>
            <person name="Miyauchi S."/>
            <person name="Serrano A."/>
            <person name="Linde D."/>
            <person name="Babiker R."/>
            <person name="Drula E."/>
            <person name="Ayuso-Fernandez I."/>
            <person name="Pacheco R."/>
            <person name="Padilla G."/>
            <person name="Ferreira P."/>
            <person name="Barriuso J."/>
            <person name="Kellner H."/>
            <person name="Castanera R."/>
            <person name="Alfaro M."/>
            <person name="Ramirez L."/>
            <person name="Pisabarro A.G."/>
            <person name="Kuo A."/>
            <person name="Tritt A."/>
            <person name="Lipzen A."/>
            <person name="He G."/>
            <person name="Yan M."/>
            <person name="Ng V."/>
            <person name="Cullen D."/>
            <person name="Martin F."/>
            <person name="Rosso M.-N."/>
            <person name="Henrissat B."/>
            <person name="Hibbett D."/>
            <person name="Martinez A.T."/>
            <person name="Grigoriev I.V."/>
        </authorList>
    </citation>
    <scope>NUCLEOTIDE SEQUENCE</scope>
    <source>
        <strain evidence="6">CBS 247.69</strain>
    </source>
</reference>
<feature type="repeat" description="WD" evidence="3">
    <location>
        <begin position="392"/>
        <end position="431"/>
    </location>
</feature>
<feature type="compositionally biased region" description="Acidic residues" evidence="4">
    <location>
        <begin position="133"/>
        <end position="147"/>
    </location>
</feature>
<dbReference type="InterPro" id="IPR001810">
    <property type="entry name" value="F-box_dom"/>
</dbReference>
<evidence type="ECO:0000313" key="7">
    <source>
        <dbReference type="Proteomes" id="UP000807353"/>
    </source>
</evidence>
<dbReference type="PROSITE" id="PS50294">
    <property type="entry name" value="WD_REPEATS_REGION"/>
    <property type="match status" value="1"/>
</dbReference>
<name>A0A9P5YI14_9AGAR</name>
<protein>
    <submittedName>
        <fullName evidence="6">F-box/WD repeat-containing protein 11</fullName>
    </submittedName>
</protein>
<gene>
    <name evidence="6" type="ORF">BDZ94DRAFT_1303853</name>
</gene>
<evidence type="ECO:0000256" key="3">
    <source>
        <dbReference type="PROSITE-ProRule" id="PRU00221"/>
    </source>
</evidence>
<dbReference type="SMART" id="SM00256">
    <property type="entry name" value="FBOX"/>
    <property type="match status" value="1"/>
</dbReference>
<dbReference type="Pfam" id="PF00400">
    <property type="entry name" value="WD40"/>
    <property type="match status" value="6"/>
</dbReference>
<feature type="repeat" description="WD" evidence="3">
    <location>
        <begin position="312"/>
        <end position="351"/>
    </location>
</feature>
<comment type="caution">
    <text evidence="6">The sequence shown here is derived from an EMBL/GenBank/DDBJ whole genome shotgun (WGS) entry which is preliminary data.</text>
</comment>
<evidence type="ECO:0000313" key="6">
    <source>
        <dbReference type="EMBL" id="KAF9469377.1"/>
    </source>
</evidence>
<dbReference type="SUPFAM" id="SSF50978">
    <property type="entry name" value="WD40 repeat-like"/>
    <property type="match status" value="1"/>
</dbReference>
<evidence type="ECO:0000259" key="5">
    <source>
        <dbReference type="PROSITE" id="PS50181"/>
    </source>
</evidence>
<dbReference type="PROSITE" id="PS50181">
    <property type="entry name" value="FBOX"/>
    <property type="match status" value="1"/>
</dbReference>
<dbReference type="CDD" id="cd00200">
    <property type="entry name" value="WD40"/>
    <property type="match status" value="1"/>
</dbReference>
<dbReference type="PROSITE" id="PS00678">
    <property type="entry name" value="WD_REPEATS_1"/>
    <property type="match status" value="2"/>
</dbReference>
<dbReference type="PRINTS" id="PR00320">
    <property type="entry name" value="GPROTEINBRPT"/>
</dbReference>
<dbReference type="InterPro" id="IPR001680">
    <property type="entry name" value="WD40_rpt"/>
</dbReference>
<dbReference type="InterPro" id="IPR015943">
    <property type="entry name" value="WD40/YVTN_repeat-like_dom_sf"/>
</dbReference>
<dbReference type="PROSITE" id="PS50082">
    <property type="entry name" value="WD_REPEATS_2"/>
    <property type="match status" value="4"/>
</dbReference>
<dbReference type="InterPro" id="IPR036047">
    <property type="entry name" value="F-box-like_dom_sf"/>
</dbReference>
<feature type="repeat" description="WD" evidence="3">
    <location>
        <begin position="526"/>
        <end position="565"/>
    </location>
</feature>
<organism evidence="6 7">
    <name type="scientific">Collybia nuda</name>
    <dbReference type="NCBI Taxonomy" id="64659"/>
    <lineage>
        <taxon>Eukaryota</taxon>
        <taxon>Fungi</taxon>
        <taxon>Dikarya</taxon>
        <taxon>Basidiomycota</taxon>
        <taxon>Agaricomycotina</taxon>
        <taxon>Agaricomycetes</taxon>
        <taxon>Agaricomycetidae</taxon>
        <taxon>Agaricales</taxon>
        <taxon>Tricholomatineae</taxon>
        <taxon>Clitocybaceae</taxon>
        <taxon>Collybia</taxon>
    </lineage>
</organism>
<dbReference type="PANTHER" id="PTHR22847">
    <property type="entry name" value="WD40 REPEAT PROTEIN"/>
    <property type="match status" value="1"/>
</dbReference>
<dbReference type="Gene3D" id="1.20.1280.50">
    <property type="match status" value="1"/>
</dbReference>
<dbReference type="EMBL" id="MU150230">
    <property type="protein sequence ID" value="KAF9469377.1"/>
    <property type="molecule type" value="Genomic_DNA"/>
</dbReference>
<proteinExistence type="predicted"/>
<accession>A0A9P5YI14</accession>
<dbReference type="OrthoDB" id="19711at2759"/>
<evidence type="ECO:0000256" key="4">
    <source>
        <dbReference type="SAM" id="MobiDB-lite"/>
    </source>
</evidence>
<dbReference type="Pfam" id="PF12937">
    <property type="entry name" value="F-box-like"/>
    <property type="match status" value="1"/>
</dbReference>
<sequence length="611" mass="67416">MASVNEQATTMKGECGEGTPGMSSVEECEELAYKLLVSLPRSRLATIQRRIAPLLQFDVVGSLPAEVSLQIFSNLPFQTLLTCARVSHRWQTLANDQTVWKNLCATRKWEWRQPSRIHPFNSPLVHHGHTWDDSDDEGMGNSDEEDESQVIINDVEAAKAEITLMHAELDSGFASSLFAEPPVLDPLPSSPSSSRYTIYPSQGGSAPNNARAQARHSAPSVLKTLGPASFLKPNYKLLHQTHTKLRNRFLSSSYRLSALQTRGAPTNAHTNTIYCLQLYTYPSGLQVLFTGSRDKTIREWNLSTGLVERVISGVHVSSILSICVNNGYVASAGSDRRVALWDLEKNELANVICDHEDSVLCVRFDDERLVSCSKDRTVRSYSFPDLKPQFVFTAHRAAVNAVSISKDLIVSGSGDRSVRLWDAKTGKLLRTFENHHSRGIASIDFKPPLILSGSSDRHIRLIDMTSLQGWSTSPEYQYEANPPTNAAPLPFPFVSPTTVDAGRLKCQVCGSENVHHVPNRAEPEVACVHGDLVRSVALGDDFVISGSYDLSIKIWDRKTGAMVADLTGGHTARIFCIGFDCTKIVSCGEDQRICIWDFAHGIDTSFIQLST</sequence>
<keyword evidence="7" id="KW-1185">Reference proteome</keyword>
<keyword evidence="1 3" id="KW-0853">WD repeat</keyword>
<feature type="region of interest" description="Disordered" evidence="4">
    <location>
        <begin position="1"/>
        <end position="20"/>
    </location>
</feature>
<keyword evidence="2" id="KW-0677">Repeat</keyword>
<dbReference type="InterPro" id="IPR036322">
    <property type="entry name" value="WD40_repeat_dom_sf"/>
</dbReference>
<feature type="compositionally biased region" description="Polar residues" evidence="4">
    <location>
        <begin position="1"/>
        <end position="10"/>
    </location>
</feature>